<accession>A0A0D8LBC4</accession>
<sequence>MSQSFNHRELESVSALLPQSVKDLADTIGYPLTTKLISHFGGVTLSAKMGHAKDRSGGVYRFLKDVFTENECRQLMHYLGNAAFYIPRCDKAFRILRNQRFLAEYDLLCQNGYSGRQAMAQLCPKYGFSDRIGWDLIAARTGQKGDVQPGLFG</sequence>
<proteinExistence type="predicted"/>
<dbReference type="PATRIC" id="fig|582.24.peg.2689"/>
<name>A0A0D8LBC4_MORMO</name>
<protein>
    <submittedName>
        <fullName evidence="1">Uncharacterized protein</fullName>
    </submittedName>
</protein>
<dbReference type="AlphaFoldDB" id="A0A0D8LBC4"/>
<dbReference type="SUPFAM" id="SSF46689">
    <property type="entry name" value="Homeodomain-like"/>
    <property type="match status" value="1"/>
</dbReference>
<gene>
    <name evidence="1" type="ORF">UA45_08630</name>
</gene>
<evidence type="ECO:0000313" key="1">
    <source>
        <dbReference type="EMBL" id="KJF78058.1"/>
    </source>
</evidence>
<comment type="caution">
    <text evidence="1">The sequence shown here is derived from an EMBL/GenBank/DDBJ whole genome shotgun (WGS) entry which is preliminary data.</text>
</comment>
<reference evidence="1 2" key="1">
    <citation type="submission" date="2015-02" db="EMBL/GenBank/DDBJ databases">
        <title>Whole genome shotgun sequencing of cultured foodborne pathogen.</title>
        <authorList>
            <person name="Timme R."/>
            <person name="Allard M.W."/>
            <person name="Strain E."/>
            <person name="Evans P.S."/>
            <person name="Brown E."/>
        </authorList>
    </citation>
    <scope>NUCLEOTIDE SEQUENCE [LARGE SCALE GENOMIC DNA]</scope>
    <source>
        <strain evidence="1 2">GCSL-TSO-24</strain>
    </source>
</reference>
<dbReference type="EMBL" id="JZSH01000079">
    <property type="protein sequence ID" value="KJF78058.1"/>
    <property type="molecule type" value="Genomic_DNA"/>
</dbReference>
<dbReference type="InterPro" id="IPR009057">
    <property type="entry name" value="Homeodomain-like_sf"/>
</dbReference>
<dbReference type="Proteomes" id="UP000032582">
    <property type="component" value="Unassembled WGS sequence"/>
</dbReference>
<organism evidence="1 2">
    <name type="scientific">Morganella morganii</name>
    <name type="common">Proteus morganii</name>
    <dbReference type="NCBI Taxonomy" id="582"/>
    <lineage>
        <taxon>Bacteria</taxon>
        <taxon>Pseudomonadati</taxon>
        <taxon>Pseudomonadota</taxon>
        <taxon>Gammaproteobacteria</taxon>
        <taxon>Enterobacterales</taxon>
        <taxon>Morganellaceae</taxon>
        <taxon>Morganella</taxon>
    </lineage>
</organism>
<evidence type="ECO:0000313" key="2">
    <source>
        <dbReference type="Proteomes" id="UP000032582"/>
    </source>
</evidence>